<feature type="domain" description="Cytochrome c" evidence="7">
    <location>
        <begin position="98"/>
        <end position="188"/>
    </location>
</feature>
<dbReference type="InterPro" id="IPR009056">
    <property type="entry name" value="Cyt_c-like_dom"/>
</dbReference>
<evidence type="ECO:0000313" key="9">
    <source>
        <dbReference type="Proteomes" id="UP000321513"/>
    </source>
</evidence>
<proteinExistence type="predicted"/>
<dbReference type="Gene3D" id="1.10.760.10">
    <property type="entry name" value="Cytochrome c-like domain"/>
    <property type="match status" value="1"/>
</dbReference>
<dbReference type="RefSeq" id="WP_147203744.1">
    <property type="nucleotide sequence ID" value="NZ_BJYT01000007.1"/>
</dbReference>
<protein>
    <submittedName>
        <fullName evidence="8">Cytochrome c</fullName>
    </submittedName>
</protein>
<reference evidence="8 9" key="1">
    <citation type="submission" date="2019-07" db="EMBL/GenBank/DDBJ databases">
        <title>Whole genome shotgun sequence of Segetibacter aerophilus NBRC 106135.</title>
        <authorList>
            <person name="Hosoyama A."/>
            <person name="Uohara A."/>
            <person name="Ohji S."/>
            <person name="Ichikawa N."/>
        </authorList>
    </citation>
    <scope>NUCLEOTIDE SEQUENCE [LARGE SCALE GENOMIC DNA]</scope>
    <source>
        <strain evidence="8 9">NBRC 106135</strain>
    </source>
</reference>
<dbReference type="Pfam" id="PF13442">
    <property type="entry name" value="Cytochrome_CBB3"/>
    <property type="match status" value="1"/>
</dbReference>
<feature type="chain" id="PRO_5022129041" evidence="6">
    <location>
        <begin position="25"/>
        <end position="216"/>
    </location>
</feature>
<dbReference type="InterPro" id="IPR036909">
    <property type="entry name" value="Cyt_c-like_dom_sf"/>
</dbReference>
<feature type="compositionally biased region" description="Low complexity" evidence="5">
    <location>
        <begin position="194"/>
        <end position="216"/>
    </location>
</feature>
<evidence type="ECO:0000256" key="1">
    <source>
        <dbReference type="ARBA" id="ARBA00022617"/>
    </source>
</evidence>
<dbReference type="PROSITE" id="PS51007">
    <property type="entry name" value="CYTC"/>
    <property type="match status" value="1"/>
</dbReference>
<keyword evidence="3 4" id="KW-0408">Iron</keyword>
<evidence type="ECO:0000256" key="3">
    <source>
        <dbReference type="ARBA" id="ARBA00023004"/>
    </source>
</evidence>
<keyword evidence="9" id="KW-1185">Reference proteome</keyword>
<feature type="region of interest" description="Disordered" evidence="5">
    <location>
        <begin position="190"/>
        <end position="216"/>
    </location>
</feature>
<dbReference type="PANTHER" id="PTHR40394">
    <property type="entry name" value="LIPOPROTEIN-RELATED"/>
    <property type="match status" value="1"/>
</dbReference>
<gene>
    <name evidence="8" type="primary">actE</name>
    <name evidence="8" type="ORF">SAE01_21190</name>
</gene>
<dbReference type="SUPFAM" id="SSF46626">
    <property type="entry name" value="Cytochrome c"/>
    <property type="match status" value="1"/>
</dbReference>
<dbReference type="OrthoDB" id="9796771at2"/>
<feature type="signal peptide" evidence="6">
    <location>
        <begin position="1"/>
        <end position="24"/>
    </location>
</feature>
<evidence type="ECO:0000256" key="5">
    <source>
        <dbReference type="SAM" id="MobiDB-lite"/>
    </source>
</evidence>
<keyword evidence="2 4" id="KW-0479">Metal-binding</keyword>
<dbReference type="GO" id="GO:0009055">
    <property type="term" value="F:electron transfer activity"/>
    <property type="evidence" value="ECO:0007669"/>
    <property type="project" value="InterPro"/>
</dbReference>
<evidence type="ECO:0000256" key="2">
    <source>
        <dbReference type="ARBA" id="ARBA00022723"/>
    </source>
</evidence>
<dbReference type="GO" id="GO:0020037">
    <property type="term" value="F:heme binding"/>
    <property type="evidence" value="ECO:0007669"/>
    <property type="project" value="InterPro"/>
</dbReference>
<accession>A0A512BCC8</accession>
<sequence length="216" mass="22869">MKKLAIISVFALSGLLIMSCGDNSKPGLDYMPDMKNSRAYETYADHGNLSNKGVTYNNRPVAGTVSRGEELPYHLNNDSIGYAQSATYADPLPKLNETEMEEAERLYLINCAICHGTALDGNGPLYKGGTGPFAAKPAMLVGDAKYEALSEGTLYHVMTYGKNLMGSYASQLSRKQRWMVAQYVKSKQGGGGSAPAAGADSTATASASGGTQAMAK</sequence>
<keyword evidence="1 4" id="KW-0349">Heme</keyword>
<dbReference type="EMBL" id="BJYT01000007">
    <property type="protein sequence ID" value="GEO09623.1"/>
    <property type="molecule type" value="Genomic_DNA"/>
</dbReference>
<keyword evidence="6" id="KW-0732">Signal</keyword>
<dbReference type="PANTHER" id="PTHR40394:SF2">
    <property type="entry name" value="QUINOL:CYTOCHROME C OXIDOREDUCTASE MEMBRANE PROTEIN"/>
    <property type="match status" value="1"/>
</dbReference>
<dbReference type="GO" id="GO:0046872">
    <property type="term" value="F:metal ion binding"/>
    <property type="evidence" value="ECO:0007669"/>
    <property type="project" value="UniProtKB-KW"/>
</dbReference>
<dbReference type="AlphaFoldDB" id="A0A512BCC8"/>
<dbReference type="PROSITE" id="PS51257">
    <property type="entry name" value="PROKAR_LIPOPROTEIN"/>
    <property type="match status" value="1"/>
</dbReference>
<name>A0A512BCC8_9BACT</name>
<organism evidence="8 9">
    <name type="scientific">Segetibacter aerophilus</name>
    <dbReference type="NCBI Taxonomy" id="670293"/>
    <lineage>
        <taxon>Bacteria</taxon>
        <taxon>Pseudomonadati</taxon>
        <taxon>Bacteroidota</taxon>
        <taxon>Chitinophagia</taxon>
        <taxon>Chitinophagales</taxon>
        <taxon>Chitinophagaceae</taxon>
        <taxon>Segetibacter</taxon>
    </lineage>
</organism>
<evidence type="ECO:0000313" key="8">
    <source>
        <dbReference type="EMBL" id="GEO09623.1"/>
    </source>
</evidence>
<comment type="caution">
    <text evidence="8">The sequence shown here is derived from an EMBL/GenBank/DDBJ whole genome shotgun (WGS) entry which is preliminary data.</text>
</comment>
<evidence type="ECO:0000256" key="4">
    <source>
        <dbReference type="PROSITE-ProRule" id="PRU00433"/>
    </source>
</evidence>
<evidence type="ECO:0000259" key="7">
    <source>
        <dbReference type="PROSITE" id="PS51007"/>
    </source>
</evidence>
<evidence type="ECO:0000256" key="6">
    <source>
        <dbReference type="SAM" id="SignalP"/>
    </source>
</evidence>
<dbReference type="Proteomes" id="UP000321513">
    <property type="component" value="Unassembled WGS sequence"/>
</dbReference>